<dbReference type="eggNOG" id="ENOG502SW1P">
    <property type="taxonomic scope" value="Eukaryota"/>
</dbReference>
<dbReference type="AlphaFoldDB" id="G0R259"/>
<dbReference type="GeneID" id="14904528"/>
<dbReference type="RefSeq" id="XP_004029684.1">
    <property type="nucleotide sequence ID" value="XM_004029636.1"/>
</dbReference>
<dbReference type="OrthoDB" id="10686689at2759"/>
<keyword evidence="3" id="KW-1185">Reference proteome</keyword>
<reference evidence="2 3" key="1">
    <citation type="submission" date="2011-07" db="EMBL/GenBank/DDBJ databases">
        <authorList>
            <person name="Coyne R."/>
            <person name="Brami D."/>
            <person name="Johnson J."/>
            <person name="Hostetler J."/>
            <person name="Hannick L."/>
            <person name="Clark T."/>
            <person name="Cassidy-Hanley D."/>
            <person name="Inman J."/>
        </authorList>
    </citation>
    <scope>NUCLEOTIDE SEQUENCE [LARGE SCALE GENOMIC DNA]</scope>
    <source>
        <strain evidence="2 3">G5</strain>
    </source>
</reference>
<dbReference type="EMBL" id="GL984242">
    <property type="protein sequence ID" value="EGR28448.1"/>
    <property type="molecule type" value="Genomic_DNA"/>
</dbReference>
<feature type="region of interest" description="Disordered" evidence="1">
    <location>
        <begin position="1"/>
        <end position="46"/>
    </location>
</feature>
<dbReference type="InParanoid" id="G0R259"/>
<gene>
    <name evidence="2" type="ORF">IMG5_175240</name>
</gene>
<feature type="compositionally biased region" description="Basic and acidic residues" evidence="1">
    <location>
        <begin position="24"/>
        <end position="39"/>
    </location>
</feature>
<organism evidence="2 3">
    <name type="scientific">Ichthyophthirius multifiliis</name>
    <name type="common">White spot disease agent</name>
    <name type="synonym">Ich</name>
    <dbReference type="NCBI Taxonomy" id="5932"/>
    <lineage>
        <taxon>Eukaryota</taxon>
        <taxon>Sar</taxon>
        <taxon>Alveolata</taxon>
        <taxon>Ciliophora</taxon>
        <taxon>Intramacronucleata</taxon>
        <taxon>Oligohymenophorea</taxon>
        <taxon>Hymenostomatida</taxon>
        <taxon>Ophryoglenina</taxon>
        <taxon>Ichthyophthirius</taxon>
    </lineage>
</organism>
<dbReference type="Proteomes" id="UP000008983">
    <property type="component" value="Unassembled WGS sequence"/>
</dbReference>
<evidence type="ECO:0000256" key="1">
    <source>
        <dbReference type="SAM" id="MobiDB-lite"/>
    </source>
</evidence>
<name>G0R259_ICHMU</name>
<feature type="non-terminal residue" evidence="2">
    <location>
        <position position="125"/>
    </location>
</feature>
<evidence type="ECO:0000313" key="2">
    <source>
        <dbReference type="EMBL" id="EGR28448.1"/>
    </source>
</evidence>
<accession>G0R259</accession>
<evidence type="ECO:0000313" key="3">
    <source>
        <dbReference type="Proteomes" id="UP000008983"/>
    </source>
</evidence>
<proteinExistence type="predicted"/>
<feature type="compositionally biased region" description="Acidic residues" evidence="1">
    <location>
        <begin position="8"/>
        <end position="23"/>
    </location>
</feature>
<protein>
    <submittedName>
        <fullName evidence="2">Uncharacterized protein</fullName>
    </submittedName>
</protein>
<sequence length="125" mass="14863">MRKILNDMIEDEAELGSDNEENDDKVKQIDEEDERKEAGIQENEDLDGELKEIINNQVYIDDENEKYAQMQFMKDINKKDKEEIENIINGIYKGKQKRKQQDGFLVDDENLQREKRIENAIKILE</sequence>